<accession>M6FBD8</accession>
<organism evidence="1 2">
    <name type="scientific">Leptospira kirschneri serovar Bulgarica str. Nikolaevo</name>
    <dbReference type="NCBI Taxonomy" id="1240687"/>
    <lineage>
        <taxon>Bacteria</taxon>
        <taxon>Pseudomonadati</taxon>
        <taxon>Spirochaetota</taxon>
        <taxon>Spirochaetia</taxon>
        <taxon>Leptospirales</taxon>
        <taxon>Leptospiraceae</taxon>
        <taxon>Leptospira</taxon>
    </lineage>
</organism>
<sequence length="43" mass="4911">MNFKPKCLNYDMQNFSEPSSFSILPNVFSKSNFVFMPISAKSS</sequence>
<name>M6FBD8_9LEPT</name>
<dbReference type="PATRIC" id="fig|1240687.3.peg.3051"/>
<dbReference type="Proteomes" id="UP000011980">
    <property type="component" value="Unassembled WGS sequence"/>
</dbReference>
<protein>
    <submittedName>
        <fullName evidence="1">Uncharacterized protein</fullName>
    </submittedName>
</protein>
<reference evidence="1 2" key="1">
    <citation type="submission" date="2013-01" db="EMBL/GenBank/DDBJ databases">
        <authorList>
            <person name="Harkins D.M."/>
            <person name="Durkin A.S."/>
            <person name="Brinkac L.M."/>
            <person name="Haft D.H."/>
            <person name="Selengut J.D."/>
            <person name="Sanka R."/>
            <person name="DePew J."/>
            <person name="Purushe J."/>
            <person name="Galloway R.L."/>
            <person name="Vinetz J.M."/>
            <person name="Sutton G.G."/>
            <person name="Nierman W.C."/>
            <person name="Fouts D.E."/>
        </authorList>
    </citation>
    <scope>NUCLEOTIDE SEQUENCE [LARGE SCALE GENOMIC DNA]</scope>
    <source>
        <strain evidence="1 2">Nikolaevo</strain>
    </source>
</reference>
<dbReference type="EMBL" id="ANCE01000149">
    <property type="protein sequence ID" value="EMK23339.1"/>
    <property type="molecule type" value="Genomic_DNA"/>
</dbReference>
<evidence type="ECO:0000313" key="2">
    <source>
        <dbReference type="Proteomes" id="UP000011980"/>
    </source>
</evidence>
<proteinExistence type="predicted"/>
<comment type="caution">
    <text evidence="1">The sequence shown here is derived from an EMBL/GenBank/DDBJ whole genome shotgun (WGS) entry which is preliminary data.</text>
</comment>
<gene>
    <name evidence="1" type="ORF">LEP1GSC008_0374</name>
</gene>
<dbReference type="AlphaFoldDB" id="M6FBD8"/>
<evidence type="ECO:0000313" key="1">
    <source>
        <dbReference type="EMBL" id="EMK23339.1"/>
    </source>
</evidence>